<name>A0A0E0B0U5_9ORYZ</name>
<evidence type="ECO:0000313" key="2">
    <source>
        <dbReference type="Proteomes" id="UP000026961"/>
    </source>
</evidence>
<dbReference type="EnsemblPlants" id="OGLUM09G04630.1">
    <property type="protein sequence ID" value="OGLUM09G04630.1"/>
    <property type="gene ID" value="OGLUM09G04630"/>
</dbReference>
<dbReference type="Gramene" id="OGLUM09G04630.1">
    <property type="protein sequence ID" value="OGLUM09G04630.1"/>
    <property type="gene ID" value="OGLUM09G04630"/>
</dbReference>
<keyword evidence="2" id="KW-1185">Reference proteome</keyword>
<proteinExistence type="predicted"/>
<dbReference type="AlphaFoldDB" id="A0A0E0B0U5"/>
<accession>A0A0E0B0U5</accession>
<organism evidence="1">
    <name type="scientific">Oryza glumipatula</name>
    <dbReference type="NCBI Taxonomy" id="40148"/>
    <lineage>
        <taxon>Eukaryota</taxon>
        <taxon>Viridiplantae</taxon>
        <taxon>Streptophyta</taxon>
        <taxon>Embryophyta</taxon>
        <taxon>Tracheophyta</taxon>
        <taxon>Spermatophyta</taxon>
        <taxon>Magnoliopsida</taxon>
        <taxon>Liliopsida</taxon>
        <taxon>Poales</taxon>
        <taxon>Poaceae</taxon>
        <taxon>BOP clade</taxon>
        <taxon>Oryzoideae</taxon>
        <taxon>Oryzeae</taxon>
        <taxon>Oryzinae</taxon>
        <taxon>Oryza</taxon>
    </lineage>
</organism>
<evidence type="ECO:0000313" key="1">
    <source>
        <dbReference type="EnsemblPlants" id="OGLUM09G04630.1"/>
    </source>
</evidence>
<dbReference type="HOGENOM" id="CLU_2744150_0_0_1"/>
<protein>
    <submittedName>
        <fullName evidence="1">Uncharacterized protein</fullName>
    </submittedName>
</protein>
<dbReference type="Proteomes" id="UP000026961">
    <property type="component" value="Chromosome 9"/>
</dbReference>
<sequence length="71" mass="8225">MAVAASLLLEYVSRSLRWPIPRALKELLLSPHCLKESPRWLYSSRRCDEWTLRVVVGLTVFSVSVLHFILD</sequence>
<reference evidence="1" key="1">
    <citation type="submission" date="2015-04" db="UniProtKB">
        <authorList>
            <consortium name="EnsemblPlants"/>
        </authorList>
    </citation>
    <scope>IDENTIFICATION</scope>
</reference>
<reference evidence="1" key="2">
    <citation type="submission" date="2018-05" db="EMBL/GenBank/DDBJ databases">
        <title>OgluRS3 (Oryza glumaepatula Reference Sequence Version 3).</title>
        <authorList>
            <person name="Zhang J."/>
            <person name="Kudrna D."/>
            <person name="Lee S."/>
            <person name="Talag J."/>
            <person name="Welchert J."/>
            <person name="Wing R.A."/>
        </authorList>
    </citation>
    <scope>NUCLEOTIDE SEQUENCE [LARGE SCALE GENOMIC DNA]</scope>
</reference>